<evidence type="ECO:0000256" key="1">
    <source>
        <dbReference type="SAM" id="MobiDB-lite"/>
    </source>
</evidence>
<name>A0A4V1ADL5_9ASCO</name>
<dbReference type="EMBL" id="CP034456">
    <property type="protein sequence ID" value="QBM86133.1"/>
    <property type="molecule type" value="Genomic_DNA"/>
</dbReference>
<dbReference type="PANTHER" id="PTHR38699:SF1">
    <property type="entry name" value="MITOPHAGY RECEPTOR ATG43"/>
    <property type="match status" value="1"/>
</dbReference>
<dbReference type="STRING" id="2163413.A0A4V1ADL5"/>
<protein>
    <submittedName>
        <fullName evidence="2">Uncharacterized protein</fullName>
    </submittedName>
</protein>
<gene>
    <name evidence="2" type="ORF">METSCH_A07690</name>
</gene>
<proteinExistence type="predicted"/>
<dbReference type="PANTHER" id="PTHR38699">
    <property type="entry name" value="CHROMOSOME 1, WHOLE GENOME SHOTGUN SEQUENCE"/>
    <property type="match status" value="1"/>
</dbReference>
<dbReference type="InterPro" id="IPR013898">
    <property type="entry name" value="Atg43"/>
</dbReference>
<sequence length="134" mass="15000">MNTFDKQITIPDLRFEKSFLRSLQRYANTSTGKPTGPLTEAELTLLDEHKNEEIDDDDDSGNSPERLKPVGPITPGIVAYAVIKDIVIRPLLEGFTWALLVILFRPTLRLVTAQGHRMGSWLATILGRPPTRGF</sequence>
<organism evidence="2 3">
    <name type="scientific">Metschnikowia aff. pulcherrima</name>
    <dbReference type="NCBI Taxonomy" id="2163413"/>
    <lineage>
        <taxon>Eukaryota</taxon>
        <taxon>Fungi</taxon>
        <taxon>Dikarya</taxon>
        <taxon>Ascomycota</taxon>
        <taxon>Saccharomycotina</taxon>
        <taxon>Pichiomycetes</taxon>
        <taxon>Metschnikowiaceae</taxon>
        <taxon>Metschnikowia</taxon>
    </lineage>
</organism>
<dbReference type="GO" id="GO:0140580">
    <property type="term" value="F:mitochondrion autophagosome adaptor activity"/>
    <property type="evidence" value="ECO:0007669"/>
    <property type="project" value="InterPro"/>
</dbReference>
<reference evidence="3" key="1">
    <citation type="submission" date="2019-03" db="EMBL/GenBank/DDBJ databases">
        <title>Snf2 controls pulcherriminic acid biosynthesis and connects pigmentation and antifungal activity of the yeast Metschnikowia pulcherrima.</title>
        <authorList>
            <person name="Gore-Lloyd D."/>
            <person name="Sumann I."/>
            <person name="Brachmann A.O."/>
            <person name="Schneeberger K."/>
            <person name="Ortiz-Merino R.A."/>
            <person name="Moreno-Beltran M."/>
            <person name="Schlaefli M."/>
            <person name="Kirner P."/>
            <person name="Santos Kron A."/>
            <person name="Wolfe K.H."/>
            <person name="Piel J."/>
            <person name="Ahrens C.H."/>
            <person name="Henk D."/>
            <person name="Freimoser F.M."/>
        </authorList>
    </citation>
    <scope>NUCLEOTIDE SEQUENCE [LARGE SCALE GENOMIC DNA]</scope>
    <source>
        <strain evidence="3">APC 1.2</strain>
    </source>
</reference>
<evidence type="ECO:0000313" key="2">
    <source>
        <dbReference type="EMBL" id="QBM86133.1"/>
    </source>
</evidence>
<dbReference type="Proteomes" id="UP000292447">
    <property type="component" value="Chromosome I"/>
</dbReference>
<dbReference type="AlphaFoldDB" id="A0A4V1ADL5"/>
<evidence type="ECO:0000313" key="3">
    <source>
        <dbReference type="Proteomes" id="UP000292447"/>
    </source>
</evidence>
<accession>A0A4V1ADL5</accession>
<keyword evidence="3" id="KW-1185">Reference proteome</keyword>
<feature type="region of interest" description="Disordered" evidence="1">
    <location>
        <begin position="47"/>
        <end position="70"/>
    </location>
</feature>
<dbReference type="GO" id="GO:0000423">
    <property type="term" value="P:mitophagy"/>
    <property type="evidence" value="ECO:0007669"/>
    <property type="project" value="InterPro"/>
</dbReference>